<dbReference type="InterPro" id="IPR003609">
    <property type="entry name" value="Pan_app"/>
</dbReference>
<organism evidence="4 6">
    <name type="scientific">Adineta steineri</name>
    <dbReference type="NCBI Taxonomy" id="433720"/>
    <lineage>
        <taxon>Eukaryota</taxon>
        <taxon>Metazoa</taxon>
        <taxon>Spiralia</taxon>
        <taxon>Gnathifera</taxon>
        <taxon>Rotifera</taxon>
        <taxon>Eurotatoria</taxon>
        <taxon>Bdelloidea</taxon>
        <taxon>Adinetida</taxon>
        <taxon>Adinetidae</taxon>
        <taxon>Adineta</taxon>
    </lineage>
</organism>
<dbReference type="Pfam" id="PF01436">
    <property type="entry name" value="NHL"/>
    <property type="match status" value="1"/>
</dbReference>
<dbReference type="InterPro" id="IPR001258">
    <property type="entry name" value="NHL_repeat"/>
</dbReference>
<feature type="repeat" description="NHL" evidence="2">
    <location>
        <begin position="318"/>
        <end position="351"/>
    </location>
</feature>
<dbReference type="InterPro" id="IPR011042">
    <property type="entry name" value="6-blade_b-propeller_TolB-like"/>
</dbReference>
<proteinExistence type="predicted"/>
<dbReference type="SUPFAM" id="SSF63829">
    <property type="entry name" value="Calcium-dependent phosphotriesterase"/>
    <property type="match status" value="1"/>
</dbReference>
<dbReference type="PANTHER" id="PTHR24104:SF25">
    <property type="entry name" value="PROTEIN LIN-41"/>
    <property type="match status" value="1"/>
</dbReference>
<dbReference type="EMBL" id="CAJNOE010000054">
    <property type="protein sequence ID" value="CAF0822674.1"/>
    <property type="molecule type" value="Genomic_DNA"/>
</dbReference>
<dbReference type="InterPro" id="IPR050952">
    <property type="entry name" value="TRIM-NHL_E3_ligases"/>
</dbReference>
<dbReference type="EMBL" id="CAJOBB010002357">
    <property type="protein sequence ID" value="CAF3961722.1"/>
    <property type="molecule type" value="Genomic_DNA"/>
</dbReference>
<protein>
    <recommendedName>
        <fullName evidence="3">Apple domain-containing protein</fullName>
    </recommendedName>
</protein>
<accession>A0A813U7A9</accession>
<evidence type="ECO:0000256" key="2">
    <source>
        <dbReference type="PROSITE-ProRule" id="PRU00504"/>
    </source>
</evidence>
<dbReference type="PROSITE" id="PS51125">
    <property type="entry name" value="NHL"/>
    <property type="match status" value="1"/>
</dbReference>
<evidence type="ECO:0000313" key="4">
    <source>
        <dbReference type="EMBL" id="CAF0822674.1"/>
    </source>
</evidence>
<feature type="domain" description="Apple" evidence="3">
    <location>
        <begin position="39"/>
        <end position="82"/>
    </location>
</feature>
<sequence>MIITQSLGDDIRSMEMSLMVDSKFQCANTTCLPFVNVITSNLINCQVACLTQNQCKAATFYRSTSNCELFADVLNQNGNMLADVDATSMNVITETRFPPEPTTTISTTSSSSTTTTITTSITTSTTTSSTTSTTTSTTTSVCALSSQSTWSQTATTIFGSQAGISGSNLTLLSQPIGIYYDGANNMLTVADDGNQRILRFSLDNSPSVATVIAGSNGQGCNMDQFGAPDGIGVDSFGQLYVADYSCNQVVRFPSNSNSTTSGTLLGSVMVAALISINQLTNDIYVVSHADNAIYKFVGGSGLPVVAAGGNGNGNASNQLSGPSGVCYDYLYTNALYVTDQGNYRVMKYPSGSTSRTYGTVVAGGNGAGSGANQLNEPRNIVVDSNGALYIADGGNNRIQRWLKNATSGTTVVGGTSGTASNQLNFPETVLFDKYGNLLISDRRNNRIQLFNLTTC</sequence>
<dbReference type="Proteomes" id="UP000663868">
    <property type="component" value="Unassembled WGS sequence"/>
</dbReference>
<keyword evidence="1" id="KW-0677">Repeat</keyword>
<dbReference type="Gene3D" id="2.120.10.30">
    <property type="entry name" value="TolB, C-terminal domain"/>
    <property type="match status" value="2"/>
</dbReference>
<dbReference type="CDD" id="cd05819">
    <property type="entry name" value="NHL"/>
    <property type="match status" value="1"/>
</dbReference>
<comment type="caution">
    <text evidence="4">The sequence shown here is derived from an EMBL/GenBank/DDBJ whole genome shotgun (WGS) entry which is preliminary data.</text>
</comment>
<evidence type="ECO:0000259" key="3">
    <source>
        <dbReference type="Pfam" id="PF00024"/>
    </source>
</evidence>
<name>A0A813U7A9_9BILA</name>
<dbReference type="Proteomes" id="UP000663860">
    <property type="component" value="Unassembled WGS sequence"/>
</dbReference>
<dbReference type="GO" id="GO:0008270">
    <property type="term" value="F:zinc ion binding"/>
    <property type="evidence" value="ECO:0007669"/>
    <property type="project" value="UniProtKB-KW"/>
</dbReference>
<reference evidence="4" key="1">
    <citation type="submission" date="2021-02" db="EMBL/GenBank/DDBJ databases">
        <authorList>
            <person name="Nowell W R."/>
        </authorList>
    </citation>
    <scope>NUCLEOTIDE SEQUENCE</scope>
</reference>
<dbReference type="PANTHER" id="PTHR24104">
    <property type="entry name" value="E3 UBIQUITIN-PROTEIN LIGASE NHLRC1-RELATED"/>
    <property type="match status" value="1"/>
</dbReference>
<dbReference type="AlphaFoldDB" id="A0A813U7A9"/>
<gene>
    <name evidence="4" type="ORF">IZO911_LOCUS8086</name>
    <name evidence="5" type="ORF">KXQ929_LOCUS26236</name>
</gene>
<evidence type="ECO:0000313" key="6">
    <source>
        <dbReference type="Proteomes" id="UP000663860"/>
    </source>
</evidence>
<evidence type="ECO:0000313" key="5">
    <source>
        <dbReference type="EMBL" id="CAF3961722.1"/>
    </source>
</evidence>
<evidence type="ECO:0000256" key="1">
    <source>
        <dbReference type="ARBA" id="ARBA00022737"/>
    </source>
</evidence>
<dbReference type="Pfam" id="PF00024">
    <property type="entry name" value="PAN_1"/>
    <property type="match status" value="1"/>
</dbReference>